<feature type="region of interest" description="Disordered" evidence="3">
    <location>
        <begin position="1"/>
        <end position="27"/>
    </location>
</feature>
<dbReference type="SUPFAM" id="SSF52540">
    <property type="entry name" value="P-loop containing nucleoside triphosphate hydrolases"/>
    <property type="match status" value="1"/>
</dbReference>
<feature type="non-terminal residue" evidence="5">
    <location>
        <position position="1"/>
    </location>
</feature>
<organism evidence="5">
    <name type="scientific">mine drainage metagenome</name>
    <dbReference type="NCBI Taxonomy" id="410659"/>
    <lineage>
        <taxon>unclassified sequences</taxon>
        <taxon>metagenomes</taxon>
        <taxon>ecological metagenomes</taxon>
    </lineage>
</organism>
<keyword evidence="1" id="KW-0547">Nucleotide-binding</keyword>
<dbReference type="EMBL" id="AUZY01001887">
    <property type="protein sequence ID" value="EQD73653.1"/>
    <property type="molecule type" value="Genomic_DNA"/>
</dbReference>
<dbReference type="InterPro" id="IPR014774">
    <property type="entry name" value="KaiC-like_dom"/>
</dbReference>
<dbReference type="GO" id="GO:0005524">
    <property type="term" value="F:ATP binding"/>
    <property type="evidence" value="ECO:0007669"/>
    <property type="project" value="UniProtKB-KW"/>
</dbReference>
<dbReference type="Gene3D" id="3.40.50.300">
    <property type="entry name" value="P-loop containing nucleotide triphosphate hydrolases"/>
    <property type="match status" value="1"/>
</dbReference>
<feature type="domain" description="KaiC-like" evidence="4">
    <location>
        <begin position="46"/>
        <end position="158"/>
    </location>
</feature>
<name>T1BYT4_9ZZZZ</name>
<evidence type="ECO:0000256" key="3">
    <source>
        <dbReference type="SAM" id="MobiDB-lite"/>
    </source>
</evidence>
<evidence type="ECO:0000313" key="5">
    <source>
        <dbReference type="EMBL" id="EQD73653.1"/>
    </source>
</evidence>
<accession>T1BYT4</accession>
<reference evidence="5" key="2">
    <citation type="journal article" date="2014" name="ISME J.">
        <title>Microbial stratification in low pH oxic and suboxic macroscopic growths along an acid mine drainage.</title>
        <authorList>
            <person name="Mendez-Garcia C."/>
            <person name="Mesa V."/>
            <person name="Sprenger R.R."/>
            <person name="Richter M."/>
            <person name="Diez M.S."/>
            <person name="Solano J."/>
            <person name="Bargiela R."/>
            <person name="Golyshina O.V."/>
            <person name="Manteca A."/>
            <person name="Ramos J.L."/>
            <person name="Gallego J.R."/>
            <person name="Llorente I."/>
            <person name="Martins Dos Santos V.A."/>
            <person name="Jensen O.N."/>
            <person name="Pelaez A.I."/>
            <person name="Sanchez J."/>
            <person name="Ferrer M."/>
        </authorList>
    </citation>
    <scope>NUCLEOTIDE SEQUENCE</scope>
</reference>
<protein>
    <recommendedName>
        <fullName evidence="4">KaiC-like domain-containing protein</fullName>
    </recommendedName>
</protein>
<keyword evidence="2" id="KW-0067">ATP-binding</keyword>
<dbReference type="Pfam" id="PF06745">
    <property type="entry name" value="ATPase"/>
    <property type="match status" value="1"/>
</dbReference>
<evidence type="ECO:0000256" key="2">
    <source>
        <dbReference type="ARBA" id="ARBA00022840"/>
    </source>
</evidence>
<feature type="compositionally biased region" description="Basic and acidic residues" evidence="3">
    <location>
        <begin position="1"/>
        <end position="15"/>
    </location>
</feature>
<dbReference type="AlphaFoldDB" id="T1BYT4"/>
<reference evidence="5" key="1">
    <citation type="submission" date="2013-08" db="EMBL/GenBank/DDBJ databases">
        <authorList>
            <person name="Mendez C."/>
            <person name="Richter M."/>
            <person name="Ferrer M."/>
            <person name="Sanchez J."/>
        </authorList>
    </citation>
    <scope>NUCLEOTIDE SEQUENCE</scope>
</reference>
<proteinExistence type="predicted"/>
<dbReference type="PANTHER" id="PTHR43637:SF1">
    <property type="entry name" value="UPF0273 PROTEIN TM_0370"/>
    <property type="match status" value="1"/>
</dbReference>
<gene>
    <name evidence="5" type="ORF">B1B_03105</name>
</gene>
<dbReference type="PANTHER" id="PTHR43637">
    <property type="entry name" value="UPF0273 PROTEIN TM_0370"/>
    <property type="match status" value="1"/>
</dbReference>
<sequence length="221" mass="23318">DRLERPSRSRSERGGRSASPAPEVEPEIELGVLRAATPEPAADRLSTGIARLDDLLLGGLPPRAHLVLLGDTFVGKEIVLYTFLAEGLKLGEPAVLVTGARSPEEVAESLGVVLPQFREFERLGLVTWIDASGDGAAATPQRIVTHGPSDRAGILTGLAQVAKRLETDHPVRFRVGFLGLSAVIGGGDDRSGLAFLQNAVGILKLREAVAMYALESGAISE</sequence>
<dbReference type="InterPro" id="IPR027417">
    <property type="entry name" value="P-loop_NTPase"/>
</dbReference>
<evidence type="ECO:0000256" key="1">
    <source>
        <dbReference type="ARBA" id="ARBA00022741"/>
    </source>
</evidence>
<comment type="caution">
    <text evidence="5">The sequence shown here is derived from an EMBL/GenBank/DDBJ whole genome shotgun (WGS) entry which is preliminary data.</text>
</comment>
<feature type="non-terminal residue" evidence="5">
    <location>
        <position position="221"/>
    </location>
</feature>
<evidence type="ECO:0000259" key="4">
    <source>
        <dbReference type="Pfam" id="PF06745"/>
    </source>
</evidence>